<comment type="caution">
    <text evidence="5">The sequence shown here is derived from an EMBL/GenBank/DDBJ whole genome shotgun (WGS) entry which is preliminary data.</text>
</comment>
<protein>
    <submittedName>
        <fullName evidence="5">Metalloregulator ArsR/SmtB family transcription factor</fullName>
    </submittedName>
</protein>
<evidence type="ECO:0000256" key="2">
    <source>
        <dbReference type="ARBA" id="ARBA00023125"/>
    </source>
</evidence>
<dbReference type="Pfam" id="PF01022">
    <property type="entry name" value="HTH_5"/>
    <property type="match status" value="1"/>
</dbReference>
<organism evidence="5 6">
    <name type="scientific">Sphingomonas quercus</name>
    <dbReference type="NCBI Taxonomy" id="2842451"/>
    <lineage>
        <taxon>Bacteria</taxon>
        <taxon>Pseudomonadati</taxon>
        <taxon>Pseudomonadota</taxon>
        <taxon>Alphaproteobacteria</taxon>
        <taxon>Sphingomonadales</taxon>
        <taxon>Sphingomonadaceae</taxon>
        <taxon>Sphingomonas</taxon>
    </lineage>
</organism>
<evidence type="ECO:0000313" key="5">
    <source>
        <dbReference type="EMBL" id="MBU3079085.1"/>
    </source>
</evidence>
<dbReference type="NCBIfam" id="NF033788">
    <property type="entry name" value="HTH_metalloreg"/>
    <property type="match status" value="1"/>
</dbReference>
<keyword evidence="3" id="KW-0804">Transcription</keyword>
<keyword evidence="6" id="KW-1185">Reference proteome</keyword>
<sequence>MNERVPLAAAFLKGLASPQRLKILCVLVEGEAHVGALIAATGISPSSMSQHLGKLKEEGIVEVRRDHRTLHYRIGHPATLAVMQLLSDHFCKDRS</sequence>
<dbReference type="CDD" id="cd00090">
    <property type="entry name" value="HTH_ARSR"/>
    <property type="match status" value="1"/>
</dbReference>
<dbReference type="PANTHER" id="PTHR43132:SF2">
    <property type="entry name" value="ARSENICAL RESISTANCE OPERON REPRESSOR ARSR-RELATED"/>
    <property type="match status" value="1"/>
</dbReference>
<dbReference type="PROSITE" id="PS50987">
    <property type="entry name" value="HTH_ARSR_2"/>
    <property type="match status" value="1"/>
</dbReference>
<dbReference type="SMART" id="SM00418">
    <property type="entry name" value="HTH_ARSR"/>
    <property type="match status" value="1"/>
</dbReference>
<proteinExistence type="predicted"/>
<accession>A0ABS6BLA4</accession>
<name>A0ABS6BLA4_9SPHN</name>
<evidence type="ECO:0000313" key="6">
    <source>
        <dbReference type="Proteomes" id="UP000776276"/>
    </source>
</evidence>
<keyword evidence="1" id="KW-0805">Transcription regulation</keyword>
<evidence type="ECO:0000256" key="3">
    <source>
        <dbReference type="ARBA" id="ARBA00023163"/>
    </source>
</evidence>
<dbReference type="InterPro" id="IPR001845">
    <property type="entry name" value="HTH_ArsR_DNA-bd_dom"/>
</dbReference>
<evidence type="ECO:0000259" key="4">
    <source>
        <dbReference type="PROSITE" id="PS50987"/>
    </source>
</evidence>
<dbReference type="InterPro" id="IPR051011">
    <property type="entry name" value="Metal_resp_trans_reg"/>
</dbReference>
<reference evidence="5 6" key="1">
    <citation type="submission" date="2021-06" db="EMBL/GenBank/DDBJ databases">
        <title>Sphingomonas sp. XMGL2, whole genome shotgun sequencing project.</title>
        <authorList>
            <person name="Zhao G."/>
            <person name="Shen L."/>
        </authorList>
    </citation>
    <scope>NUCLEOTIDE SEQUENCE [LARGE SCALE GENOMIC DNA]</scope>
    <source>
        <strain evidence="5 6">XMGL2</strain>
    </source>
</reference>
<dbReference type="InterPro" id="IPR011991">
    <property type="entry name" value="ArsR-like_HTH"/>
</dbReference>
<keyword evidence="2" id="KW-0238">DNA-binding</keyword>
<dbReference type="EMBL" id="JAHKRT010000008">
    <property type="protein sequence ID" value="MBU3079085.1"/>
    <property type="molecule type" value="Genomic_DNA"/>
</dbReference>
<dbReference type="PANTHER" id="PTHR43132">
    <property type="entry name" value="ARSENICAL RESISTANCE OPERON REPRESSOR ARSR-RELATED"/>
    <property type="match status" value="1"/>
</dbReference>
<dbReference type="Proteomes" id="UP000776276">
    <property type="component" value="Unassembled WGS sequence"/>
</dbReference>
<evidence type="ECO:0000256" key="1">
    <source>
        <dbReference type="ARBA" id="ARBA00023015"/>
    </source>
</evidence>
<gene>
    <name evidence="5" type="ORF">KOF26_14585</name>
</gene>
<feature type="domain" description="HTH arsR-type" evidence="4">
    <location>
        <begin position="1"/>
        <end position="94"/>
    </location>
</feature>